<evidence type="ECO:0000256" key="1">
    <source>
        <dbReference type="ARBA" id="ARBA00000971"/>
    </source>
</evidence>
<evidence type="ECO:0000256" key="6">
    <source>
        <dbReference type="PROSITE-ProRule" id="PRU00278"/>
    </source>
</evidence>
<evidence type="ECO:0000256" key="4">
    <source>
        <dbReference type="ARBA" id="ARBA00023110"/>
    </source>
</evidence>
<dbReference type="Pfam" id="PF13145">
    <property type="entry name" value="Rotamase_2"/>
    <property type="match status" value="1"/>
</dbReference>
<proteinExistence type="predicted"/>
<keyword evidence="4 6" id="KW-0697">Rotamase</keyword>
<dbReference type="PROSITE" id="PS51257">
    <property type="entry name" value="PROKAR_LIPOPROTEIN"/>
    <property type="match status" value="1"/>
</dbReference>
<evidence type="ECO:0000256" key="5">
    <source>
        <dbReference type="ARBA" id="ARBA00023235"/>
    </source>
</evidence>
<evidence type="ECO:0000256" key="3">
    <source>
        <dbReference type="ARBA" id="ARBA00022729"/>
    </source>
</evidence>
<keyword evidence="10" id="KW-1185">Reference proteome</keyword>
<keyword evidence="3" id="KW-0732">Signal</keyword>
<dbReference type="InterPro" id="IPR046357">
    <property type="entry name" value="PPIase_dom_sf"/>
</dbReference>
<dbReference type="Gene3D" id="3.10.50.40">
    <property type="match status" value="1"/>
</dbReference>
<dbReference type="InterPro" id="IPR027304">
    <property type="entry name" value="Trigger_fact/SurA_dom_sf"/>
</dbReference>
<dbReference type="InterPro" id="IPR000297">
    <property type="entry name" value="PPIase_PpiC"/>
</dbReference>
<sequence length="336" mass="37666">MRRTNRIVALLLAGVMVAGSITGCSGSIKKKSAKLEKGDITDSSIVITVGDQGIKYSEVKNYCYFLKNQYEGSFGEKIWSYSVGKDTTIGDEAKEEVINMVTQLKVIKAAAEEQKVKLTNDEKDEAVQKAEEMIQTATQQDKQEYYLSVQSLSDIYEENALADKMFYVATDDVDNNISDEEAKQIKIQYLEVITNGTNASGKKVELNEKEKVTALKRVQQLKTQLTQADDFLTFAKANTDAADAELTIGRDTTKLSKEAIDAAFALEKGQMSDVITGSDGYYIIKCIENNDTDDTQAKKEEIIASRQTKMFKKKYAQWLKNYDIKISQAFWKVLQI</sequence>
<evidence type="ECO:0000313" key="9">
    <source>
        <dbReference type="EMBL" id="MBC8556985.1"/>
    </source>
</evidence>
<dbReference type="EMBL" id="JACRSW010000015">
    <property type="protein sequence ID" value="MBC8556985.1"/>
    <property type="molecule type" value="Genomic_DNA"/>
</dbReference>
<feature type="domain" description="PpiC" evidence="8">
    <location>
        <begin position="182"/>
        <end position="288"/>
    </location>
</feature>
<dbReference type="EC" id="5.2.1.8" evidence="2"/>
<dbReference type="PROSITE" id="PS50198">
    <property type="entry name" value="PPIC_PPIASE_2"/>
    <property type="match status" value="1"/>
</dbReference>
<feature type="coiled-coil region" evidence="7">
    <location>
        <begin position="101"/>
        <end position="140"/>
    </location>
</feature>
<dbReference type="SUPFAM" id="SSF54534">
    <property type="entry name" value="FKBP-like"/>
    <property type="match status" value="1"/>
</dbReference>
<dbReference type="GO" id="GO:0016853">
    <property type="term" value="F:isomerase activity"/>
    <property type="evidence" value="ECO:0007669"/>
    <property type="project" value="UniProtKB-KW"/>
</dbReference>
<dbReference type="SUPFAM" id="SSF109998">
    <property type="entry name" value="Triger factor/SurA peptide-binding domain-like"/>
    <property type="match status" value="1"/>
</dbReference>
<gene>
    <name evidence="9" type="ORF">H8700_04605</name>
</gene>
<comment type="catalytic activity">
    <reaction evidence="1">
        <text>[protein]-peptidylproline (omega=180) = [protein]-peptidylproline (omega=0)</text>
        <dbReference type="Rhea" id="RHEA:16237"/>
        <dbReference type="Rhea" id="RHEA-COMP:10747"/>
        <dbReference type="Rhea" id="RHEA-COMP:10748"/>
        <dbReference type="ChEBI" id="CHEBI:83833"/>
        <dbReference type="ChEBI" id="CHEBI:83834"/>
        <dbReference type="EC" id="5.2.1.8"/>
    </reaction>
</comment>
<accession>A0ABR7MU30</accession>
<evidence type="ECO:0000259" key="8">
    <source>
        <dbReference type="PROSITE" id="PS50198"/>
    </source>
</evidence>
<comment type="caution">
    <text evidence="9">The sequence shown here is derived from an EMBL/GenBank/DDBJ whole genome shotgun (WGS) entry which is preliminary data.</text>
</comment>
<evidence type="ECO:0000313" key="10">
    <source>
        <dbReference type="Proteomes" id="UP000637513"/>
    </source>
</evidence>
<dbReference type="InterPro" id="IPR050245">
    <property type="entry name" value="PrsA_foldase"/>
</dbReference>
<reference evidence="9 10" key="1">
    <citation type="submission" date="2020-08" db="EMBL/GenBank/DDBJ databases">
        <title>Genome public.</title>
        <authorList>
            <person name="Liu C."/>
            <person name="Sun Q."/>
        </authorList>
    </citation>
    <scope>NUCLEOTIDE SEQUENCE [LARGE SCALE GENOMIC DNA]</scope>
    <source>
        <strain evidence="9 10">BX3</strain>
    </source>
</reference>
<evidence type="ECO:0000256" key="2">
    <source>
        <dbReference type="ARBA" id="ARBA00013194"/>
    </source>
</evidence>
<dbReference type="RefSeq" id="WP_249303827.1">
    <property type="nucleotide sequence ID" value="NZ_JACRSW010000015.1"/>
</dbReference>
<evidence type="ECO:0000256" key="7">
    <source>
        <dbReference type="SAM" id="Coils"/>
    </source>
</evidence>
<organism evidence="9 10">
    <name type="scientific">Jutongia hominis</name>
    <dbReference type="NCBI Taxonomy" id="2763664"/>
    <lineage>
        <taxon>Bacteria</taxon>
        <taxon>Bacillati</taxon>
        <taxon>Bacillota</taxon>
        <taxon>Clostridia</taxon>
        <taxon>Lachnospirales</taxon>
        <taxon>Lachnospiraceae</taxon>
        <taxon>Jutongia</taxon>
    </lineage>
</organism>
<dbReference type="PANTHER" id="PTHR47245:SF1">
    <property type="entry name" value="FOLDASE PROTEIN PRSA"/>
    <property type="match status" value="1"/>
</dbReference>
<name>A0ABR7MU30_9FIRM</name>
<dbReference type="Pfam" id="PF13624">
    <property type="entry name" value="SurA_N_3"/>
    <property type="match status" value="1"/>
</dbReference>
<protein>
    <recommendedName>
        <fullName evidence="2">peptidylprolyl isomerase</fullName>
        <ecNumber evidence="2">5.2.1.8</ecNumber>
    </recommendedName>
</protein>
<keyword evidence="7" id="KW-0175">Coiled coil</keyword>
<keyword evidence="5 6" id="KW-0413">Isomerase</keyword>
<dbReference type="PANTHER" id="PTHR47245">
    <property type="entry name" value="PEPTIDYLPROLYL ISOMERASE"/>
    <property type="match status" value="1"/>
</dbReference>
<dbReference type="Proteomes" id="UP000637513">
    <property type="component" value="Unassembled WGS sequence"/>
</dbReference>